<dbReference type="VEuPathDB" id="TriTrypDB:TEOVI_000652200"/>
<dbReference type="Pfam" id="PF06102">
    <property type="entry name" value="RRP36"/>
    <property type="match status" value="1"/>
</dbReference>
<feature type="region of interest" description="Disordered" evidence="7">
    <location>
        <begin position="83"/>
        <end position="113"/>
    </location>
</feature>
<evidence type="ECO:0000256" key="6">
    <source>
        <dbReference type="RuleBase" id="RU368027"/>
    </source>
</evidence>
<comment type="subunit">
    <text evidence="6">Associates with 90S and pre-40S pre-ribosomal particles.</text>
</comment>
<name>A0A1G4HZA8_TRYEQ</name>
<reference evidence="8" key="1">
    <citation type="submission" date="2016-09" db="EMBL/GenBank/DDBJ databases">
        <authorList>
            <person name="Hebert L."/>
            <person name="Moumen B."/>
        </authorList>
    </citation>
    <scope>NUCLEOTIDE SEQUENCE [LARGE SCALE GENOMIC DNA]</scope>
    <source>
        <strain evidence="8">OVI</strain>
    </source>
</reference>
<evidence type="ECO:0000256" key="4">
    <source>
        <dbReference type="ARBA" id="ARBA00022552"/>
    </source>
</evidence>
<protein>
    <recommendedName>
        <fullName evidence="6">rRNA biogenesis protein RRP36</fullName>
    </recommendedName>
</protein>
<dbReference type="GO" id="GO:0030686">
    <property type="term" value="C:90S preribosome"/>
    <property type="evidence" value="ECO:0007669"/>
    <property type="project" value="TreeGrafter"/>
</dbReference>
<evidence type="ECO:0000256" key="1">
    <source>
        <dbReference type="ARBA" id="ARBA00004604"/>
    </source>
</evidence>
<dbReference type="InterPro" id="IPR009292">
    <property type="entry name" value="RRP36"/>
</dbReference>
<dbReference type="Proteomes" id="UP000195570">
    <property type="component" value="Unassembled WGS sequence"/>
</dbReference>
<organism evidence="8 9">
    <name type="scientific">Trypanosoma equiperdum</name>
    <dbReference type="NCBI Taxonomy" id="5694"/>
    <lineage>
        <taxon>Eukaryota</taxon>
        <taxon>Discoba</taxon>
        <taxon>Euglenozoa</taxon>
        <taxon>Kinetoplastea</taxon>
        <taxon>Metakinetoplastina</taxon>
        <taxon>Trypanosomatida</taxon>
        <taxon>Trypanosomatidae</taxon>
        <taxon>Trypanosoma</taxon>
    </lineage>
</organism>
<dbReference type="GO" id="GO:0005730">
    <property type="term" value="C:nucleolus"/>
    <property type="evidence" value="ECO:0007669"/>
    <property type="project" value="UniProtKB-SubCell"/>
</dbReference>
<evidence type="ECO:0000256" key="3">
    <source>
        <dbReference type="ARBA" id="ARBA00022517"/>
    </source>
</evidence>
<evidence type="ECO:0000313" key="9">
    <source>
        <dbReference type="Proteomes" id="UP000195570"/>
    </source>
</evidence>
<gene>
    <name evidence="8" type="ORF">TEOVI_000652200</name>
</gene>
<comment type="similarity">
    <text evidence="2 6">Belongs to the RRP36 family.</text>
</comment>
<keyword evidence="3 6" id="KW-0690">Ribosome biogenesis</keyword>
<keyword evidence="4 6" id="KW-0698">rRNA processing</keyword>
<keyword evidence="5 6" id="KW-0539">Nucleus</keyword>
<keyword evidence="6" id="KW-0687">Ribonucleoprotein</keyword>
<dbReference type="GeneID" id="92380456"/>
<accession>A0A1G4HZA8</accession>
<feature type="compositionally biased region" description="Acidic residues" evidence="7">
    <location>
        <begin position="88"/>
        <end position="105"/>
    </location>
</feature>
<evidence type="ECO:0000313" key="8">
    <source>
        <dbReference type="EMBL" id="SCU64682.1"/>
    </source>
</evidence>
<feature type="region of interest" description="Disordered" evidence="7">
    <location>
        <begin position="1"/>
        <end position="32"/>
    </location>
</feature>
<dbReference type="PANTHER" id="PTHR21738:SF0">
    <property type="entry name" value="RIBOSOMAL RNA PROCESSING PROTEIN 36 HOMOLOG"/>
    <property type="match status" value="1"/>
</dbReference>
<comment type="caution">
    <text evidence="8">The sequence shown here is derived from an EMBL/GenBank/DDBJ whole genome shotgun (WGS) entry which is preliminary data.</text>
</comment>
<proteinExistence type="inferred from homology"/>
<dbReference type="EMBL" id="CZPT02000123">
    <property type="protein sequence ID" value="SCU64682.1"/>
    <property type="molecule type" value="Genomic_DNA"/>
</dbReference>
<dbReference type="RefSeq" id="XP_067076395.1">
    <property type="nucleotide sequence ID" value="XM_067220294.1"/>
</dbReference>
<evidence type="ECO:0000256" key="5">
    <source>
        <dbReference type="ARBA" id="ARBA00023242"/>
    </source>
</evidence>
<dbReference type="PANTHER" id="PTHR21738">
    <property type="entry name" value="RIBOSOMAL RNA PROCESSING PROTEIN 36 HOMOLOG"/>
    <property type="match status" value="1"/>
</dbReference>
<evidence type="ECO:0000256" key="7">
    <source>
        <dbReference type="SAM" id="MobiDB-lite"/>
    </source>
</evidence>
<dbReference type="AlphaFoldDB" id="A0A1G4HZA8"/>
<comment type="subcellular location">
    <subcellularLocation>
        <location evidence="1 6">Nucleus</location>
        <location evidence="1 6">Nucleolus</location>
    </subcellularLocation>
</comment>
<dbReference type="GO" id="GO:0000462">
    <property type="term" value="P:maturation of SSU-rRNA from tricistronic rRNA transcript (SSU-rRNA, 5.8S rRNA, LSU-rRNA)"/>
    <property type="evidence" value="ECO:0007669"/>
    <property type="project" value="TreeGrafter"/>
</dbReference>
<sequence length="210" mass="25133">MPHNDPDGPPPERSARVRPRRQSGVPAVRPHRFVDPRFSDLYGAVDRKQFEDNYKFLREQEEEEQSRRKHCIQCLKYALRRHEREEVGQDEESEEEEDRFEEENRDEINRLMLRPPSDLKAELQQLKRESQLYISRTKDREVRARRQAVRKGIIKREAAAVRDGKKQRAFIPKRSQLKREVLAETFDKLEKKGGKGAVDKYVERKTKKRR</sequence>
<evidence type="ECO:0000256" key="2">
    <source>
        <dbReference type="ARBA" id="ARBA00009418"/>
    </source>
</evidence>
<comment type="function">
    <text evidence="6">Component of the 90S pre-ribosome involved in the maturation of rRNAs. Required for early cleavages of the pre-RNAs in the 40S ribosomal subunit maturation pathway.</text>
</comment>
<keyword evidence="9" id="KW-1185">Reference proteome</keyword>